<evidence type="ECO:0000256" key="9">
    <source>
        <dbReference type="PIRSR" id="PIRSR617736-1"/>
    </source>
</evidence>
<gene>
    <name evidence="12" type="ORF">K8V15_04385</name>
</gene>
<feature type="binding site" evidence="10">
    <location>
        <position position="415"/>
    </location>
    <ligand>
        <name>substrate</name>
    </ligand>
</feature>
<dbReference type="EC" id="3.2.1.21" evidence="3 11"/>
<dbReference type="GO" id="GO:0030245">
    <property type="term" value="P:cellulose catabolic process"/>
    <property type="evidence" value="ECO:0007669"/>
    <property type="project" value="UniProtKB-KW"/>
</dbReference>
<evidence type="ECO:0000256" key="2">
    <source>
        <dbReference type="ARBA" id="ARBA00010838"/>
    </source>
</evidence>
<reference evidence="12" key="2">
    <citation type="submission" date="2021-09" db="EMBL/GenBank/DDBJ databases">
        <authorList>
            <person name="Gilroy R."/>
        </authorList>
    </citation>
    <scope>NUCLEOTIDE SEQUENCE</scope>
    <source>
        <strain evidence="12">ChiGjej3B3-7470</strain>
    </source>
</reference>
<evidence type="ECO:0000313" key="12">
    <source>
        <dbReference type="EMBL" id="HJE51203.1"/>
    </source>
</evidence>
<keyword evidence="7 11" id="KW-0326">Glycosidase</keyword>
<dbReference type="Proteomes" id="UP000712713">
    <property type="component" value="Unassembled WGS sequence"/>
</dbReference>
<evidence type="ECO:0000256" key="10">
    <source>
        <dbReference type="PIRSR" id="PIRSR617736-2"/>
    </source>
</evidence>
<dbReference type="InterPro" id="IPR001360">
    <property type="entry name" value="Glyco_hydro_1"/>
</dbReference>
<dbReference type="PROSITE" id="PS00653">
    <property type="entry name" value="GLYCOSYL_HYDROL_F1_2"/>
    <property type="match status" value="1"/>
</dbReference>
<dbReference type="PANTHER" id="PTHR10353:SF36">
    <property type="entry name" value="LP05116P"/>
    <property type="match status" value="1"/>
</dbReference>
<dbReference type="NCBIfam" id="TIGR03356">
    <property type="entry name" value="BGL"/>
    <property type="match status" value="1"/>
</dbReference>
<evidence type="ECO:0000256" key="5">
    <source>
        <dbReference type="ARBA" id="ARBA00023001"/>
    </source>
</evidence>
<comment type="similarity">
    <text evidence="2 11">Belongs to the glycosyl hydrolase 1 family.</text>
</comment>
<feature type="binding site" evidence="10">
    <location>
        <position position="298"/>
    </location>
    <ligand>
        <name>substrate</name>
    </ligand>
</feature>
<evidence type="ECO:0000256" key="6">
    <source>
        <dbReference type="ARBA" id="ARBA00023277"/>
    </source>
</evidence>
<dbReference type="FunFam" id="3.20.20.80:FF:000004">
    <property type="entry name" value="Beta-glucosidase 6-phospho-beta-glucosidase"/>
    <property type="match status" value="1"/>
</dbReference>
<sequence length="463" mass="51657">MTPITFDKDFMFGAAAASFQIEGASAEDGKVPSIWDTMCATPGKVANGDTGEVACDHYHRMPQDIAMMKDLGLSTYRFSVSWPRVMSAPGVVNEAGLKFYSRLVDELIANGMTPWLTLYHWDLPQYEQDNGGWTSRDTAYHFADYAEAVYNRLGDRVDIWTTLNEPWCSAFLGHGSGEHAPGRTEPRETLEAVHHLLLGHGLAVERLRSLGLDESKTLGITINPSTVHAADPSNPDDVAAARLHDGFRNRIFLDPLFNGFYPADVIEAAGDLWPAELIHDGDLELISQPIDVLGINFYNGEMVGGDPTADVASPGAPHPNSGQIFHVARDLPHTHMGWEIYAPDFTELLLRLHTEWTAPNGTYLAVTENGAAFDDHPDENEFVQDDDRIAYYNDHIRAVHEAIQQGADVRAYLAWSIMDNFEWAWGYDKRFGIVRVNYETQQRTPKASAHWYGQLARTHTLTQ</sequence>
<feature type="binding site" evidence="10">
    <location>
        <begin position="422"/>
        <end position="423"/>
    </location>
    <ligand>
        <name>substrate</name>
    </ligand>
</feature>
<dbReference type="GO" id="GO:0005829">
    <property type="term" value="C:cytosol"/>
    <property type="evidence" value="ECO:0007669"/>
    <property type="project" value="TreeGrafter"/>
</dbReference>
<evidence type="ECO:0000256" key="3">
    <source>
        <dbReference type="ARBA" id="ARBA00012744"/>
    </source>
</evidence>
<proteinExistence type="inferred from homology"/>
<dbReference type="GO" id="GO:0008422">
    <property type="term" value="F:beta-glucosidase activity"/>
    <property type="evidence" value="ECO:0007669"/>
    <property type="project" value="UniProtKB-EC"/>
</dbReference>
<feature type="binding site" evidence="10">
    <location>
        <position position="20"/>
    </location>
    <ligand>
        <name>substrate</name>
    </ligand>
</feature>
<dbReference type="PRINTS" id="PR00131">
    <property type="entry name" value="GLHYDRLASE1"/>
</dbReference>
<dbReference type="Pfam" id="PF00232">
    <property type="entry name" value="Glyco_hydro_1"/>
    <property type="match status" value="1"/>
</dbReference>
<comment type="catalytic activity">
    <reaction evidence="1 11">
        <text>Hydrolysis of terminal, non-reducing beta-D-glucosyl residues with release of beta-D-glucose.</text>
        <dbReference type="EC" id="3.2.1.21"/>
    </reaction>
</comment>
<dbReference type="PANTHER" id="PTHR10353">
    <property type="entry name" value="GLYCOSYL HYDROLASE"/>
    <property type="match status" value="1"/>
</dbReference>
<dbReference type="InterPro" id="IPR017736">
    <property type="entry name" value="Glyco_hydro_1_beta-glucosidase"/>
</dbReference>
<comment type="caution">
    <text evidence="12">The sequence shown here is derived from an EMBL/GenBank/DDBJ whole genome shotgun (WGS) entry which is preliminary data.</text>
</comment>
<evidence type="ECO:0000256" key="7">
    <source>
        <dbReference type="ARBA" id="ARBA00023295"/>
    </source>
</evidence>
<dbReference type="InterPro" id="IPR017853">
    <property type="entry name" value="GH"/>
</dbReference>
<feature type="active site" description="Nucleophile" evidence="9">
    <location>
        <position position="368"/>
    </location>
</feature>
<feature type="binding site" evidence="10">
    <location>
        <position position="164"/>
    </location>
    <ligand>
        <name>substrate</name>
    </ligand>
</feature>
<organism evidence="12 13">
    <name type="scientific">Tessaracoccus flavescens</name>
    <dbReference type="NCBI Taxonomy" id="399497"/>
    <lineage>
        <taxon>Bacteria</taxon>
        <taxon>Bacillati</taxon>
        <taxon>Actinomycetota</taxon>
        <taxon>Actinomycetes</taxon>
        <taxon>Propionibacteriales</taxon>
        <taxon>Propionibacteriaceae</taxon>
        <taxon>Tessaracoccus</taxon>
    </lineage>
</organism>
<reference evidence="12" key="1">
    <citation type="journal article" date="2021" name="PeerJ">
        <title>Extensive microbial diversity within the chicken gut microbiome revealed by metagenomics and culture.</title>
        <authorList>
            <person name="Gilroy R."/>
            <person name="Ravi A."/>
            <person name="Getino M."/>
            <person name="Pursley I."/>
            <person name="Horton D.L."/>
            <person name="Alikhan N.F."/>
            <person name="Baker D."/>
            <person name="Gharbi K."/>
            <person name="Hall N."/>
            <person name="Watson M."/>
            <person name="Adriaenssens E.M."/>
            <person name="Foster-Nyarko E."/>
            <person name="Jarju S."/>
            <person name="Secka A."/>
            <person name="Antonio M."/>
            <person name="Oren A."/>
            <person name="Chaudhuri R.R."/>
            <person name="La Ragione R."/>
            <person name="Hildebrand F."/>
            <person name="Pallen M.J."/>
        </authorList>
    </citation>
    <scope>NUCLEOTIDE SEQUENCE</scope>
    <source>
        <strain evidence="12">ChiGjej3B3-7470</strain>
    </source>
</reference>
<name>A0A921JR71_9ACTN</name>
<keyword evidence="4 11" id="KW-0378">Hydrolase</keyword>
<dbReference type="InterPro" id="IPR033132">
    <property type="entry name" value="GH_1_N_CS"/>
</dbReference>
<evidence type="ECO:0000256" key="1">
    <source>
        <dbReference type="ARBA" id="ARBA00000448"/>
    </source>
</evidence>
<keyword evidence="5" id="KW-0136">Cellulose degradation</keyword>
<dbReference type="Gene3D" id="3.20.20.80">
    <property type="entry name" value="Glycosidases"/>
    <property type="match status" value="1"/>
</dbReference>
<keyword evidence="8" id="KW-0624">Polysaccharide degradation</keyword>
<dbReference type="EMBL" id="DYZF01000106">
    <property type="protein sequence ID" value="HJE51203.1"/>
    <property type="molecule type" value="Genomic_DNA"/>
</dbReference>
<accession>A0A921JR71</accession>
<evidence type="ECO:0000256" key="4">
    <source>
        <dbReference type="ARBA" id="ARBA00022801"/>
    </source>
</evidence>
<evidence type="ECO:0000256" key="8">
    <source>
        <dbReference type="ARBA" id="ARBA00023326"/>
    </source>
</evidence>
<dbReference type="SUPFAM" id="SSF51445">
    <property type="entry name" value="(Trans)glycosidases"/>
    <property type="match status" value="1"/>
</dbReference>
<keyword evidence="6" id="KW-0119">Carbohydrate metabolism</keyword>
<feature type="active site" description="Proton donor" evidence="9">
    <location>
        <position position="165"/>
    </location>
</feature>
<dbReference type="AlphaFoldDB" id="A0A921JR71"/>
<evidence type="ECO:0000256" key="11">
    <source>
        <dbReference type="RuleBase" id="RU361175"/>
    </source>
</evidence>
<protein>
    <recommendedName>
        <fullName evidence="3 11">Beta-glucosidase</fullName>
        <ecNumber evidence="3 11">3.2.1.21</ecNumber>
    </recommendedName>
</protein>
<evidence type="ECO:0000313" key="13">
    <source>
        <dbReference type="Proteomes" id="UP000712713"/>
    </source>
</evidence>
<feature type="binding site" evidence="10">
    <location>
        <position position="120"/>
    </location>
    <ligand>
        <name>substrate</name>
    </ligand>
</feature>